<organism evidence="2 3">
    <name type="scientific">Phocoenobacter skyensis</name>
    <dbReference type="NCBI Taxonomy" id="97481"/>
    <lineage>
        <taxon>Bacteria</taxon>
        <taxon>Pseudomonadati</taxon>
        <taxon>Pseudomonadota</taxon>
        <taxon>Gammaproteobacteria</taxon>
        <taxon>Pasteurellales</taxon>
        <taxon>Pasteurellaceae</taxon>
        <taxon>Phocoenobacter</taxon>
    </lineage>
</organism>
<protein>
    <submittedName>
        <fullName evidence="2">IS1595 family transposase</fullName>
    </submittedName>
</protein>
<evidence type="ECO:0000313" key="3">
    <source>
        <dbReference type="Proteomes" id="UP001231736"/>
    </source>
</evidence>
<evidence type="ECO:0000313" key="1">
    <source>
        <dbReference type="EMBL" id="MDP8174868.1"/>
    </source>
</evidence>
<dbReference type="Proteomes" id="UP001231736">
    <property type="component" value="Unassembled WGS sequence"/>
</dbReference>
<proteinExistence type="predicted"/>
<reference evidence="2" key="1">
    <citation type="journal article" date="2023" name="Front. Microbiol.">
        <title>Phylogeography and host specificity of Pasteurellaceae pathogenic to sea-farmed fish in the north-east Atlantic.</title>
        <authorList>
            <person name="Gulla S."/>
            <person name="Colquhoun D.J."/>
            <person name="Olsen A.B."/>
            <person name="Spilsberg B."/>
            <person name="Lagesen K."/>
            <person name="Aakesson C.P."/>
            <person name="Strom S."/>
            <person name="Manji F."/>
            <person name="Birkbeck T.H."/>
            <person name="Nilsen H.K."/>
        </authorList>
    </citation>
    <scope>NUCLEOTIDE SEQUENCE</scope>
    <source>
        <strain evidence="2">98B1</strain>
    </source>
</reference>
<name>A0AAJ6NE42_9PAST</name>
<dbReference type="EMBL" id="JASAYT010000013">
    <property type="protein sequence ID" value="MDP8174868.1"/>
    <property type="molecule type" value="Genomic_DNA"/>
</dbReference>
<sequence length="29" mass="3295">MIKNSKLSNYKIKKIIHCFCVDIPASKTA</sequence>
<evidence type="ECO:0000313" key="2">
    <source>
        <dbReference type="EMBL" id="MDP8175121.1"/>
    </source>
</evidence>
<dbReference type="AlphaFoldDB" id="A0AAJ6NE42"/>
<comment type="caution">
    <text evidence="2">The sequence shown here is derived from an EMBL/GenBank/DDBJ whole genome shotgun (WGS) entry which is preliminary data.</text>
</comment>
<gene>
    <name evidence="1" type="ORF">QJU97_05275</name>
    <name evidence="2" type="ORF">QJU97_06610</name>
</gene>
<feature type="non-terminal residue" evidence="2">
    <location>
        <position position="29"/>
    </location>
</feature>
<dbReference type="EMBL" id="JASAYT010000019">
    <property type="protein sequence ID" value="MDP8175121.1"/>
    <property type="molecule type" value="Genomic_DNA"/>
</dbReference>
<accession>A0AAJ6NE42</accession>